<dbReference type="Proteomes" id="UP000664109">
    <property type="component" value="Unassembled WGS sequence"/>
</dbReference>
<evidence type="ECO:0000256" key="2">
    <source>
        <dbReference type="SAM" id="SignalP"/>
    </source>
</evidence>
<dbReference type="EMBL" id="JAFEJA010000001">
    <property type="protein sequence ID" value="MBM9622044.1"/>
    <property type="molecule type" value="Genomic_DNA"/>
</dbReference>
<dbReference type="RefSeq" id="WP_205375833.1">
    <property type="nucleotide sequence ID" value="NZ_JAFEJA010000001.1"/>
</dbReference>
<evidence type="ECO:0000313" key="4">
    <source>
        <dbReference type="Proteomes" id="UP000664109"/>
    </source>
</evidence>
<feature type="signal peptide" evidence="2">
    <location>
        <begin position="1"/>
        <end position="26"/>
    </location>
</feature>
<organism evidence="3 4">
    <name type="scientific">Streptomyces zhihengii</name>
    <dbReference type="NCBI Taxonomy" id="1818004"/>
    <lineage>
        <taxon>Bacteria</taxon>
        <taxon>Bacillati</taxon>
        <taxon>Actinomycetota</taxon>
        <taxon>Actinomycetes</taxon>
        <taxon>Kitasatosporales</taxon>
        <taxon>Streptomycetaceae</taxon>
        <taxon>Streptomyces</taxon>
    </lineage>
</organism>
<feature type="compositionally biased region" description="Low complexity" evidence="1">
    <location>
        <begin position="55"/>
        <end position="78"/>
    </location>
</feature>
<sequence length="104" mass="10126">MAFTHRMVTLAAVVAIPLGIAATSYALTDAPGTPEVPPAVELDATPRPAPPPSADPTGNPSGTPSGPSGVPTTPAPTGDAVVPGPAATDDDDSNDDADDAGEEN</sequence>
<protein>
    <submittedName>
        <fullName evidence="3">Small hydrophilic protein</fullName>
    </submittedName>
</protein>
<comment type="caution">
    <text evidence="3">The sequence shown here is derived from an EMBL/GenBank/DDBJ whole genome shotgun (WGS) entry which is preliminary data.</text>
</comment>
<proteinExistence type="predicted"/>
<feature type="compositionally biased region" description="Acidic residues" evidence="1">
    <location>
        <begin position="88"/>
        <end position="104"/>
    </location>
</feature>
<reference evidence="3 4" key="1">
    <citation type="journal article" date="2016" name="Arch. Microbiol.">
        <title>Streptomyces zhihengii sp. nov., isolated from rhizospheric soil of Psammosilene tunicoides.</title>
        <authorList>
            <person name="Huang M.J."/>
            <person name="Fei J.J."/>
            <person name="Salam N."/>
            <person name="Kim C.J."/>
            <person name="Hozzein W.N."/>
            <person name="Xiao M."/>
            <person name="Huang H.Q."/>
            <person name="Li W.J."/>
        </authorList>
    </citation>
    <scope>NUCLEOTIDE SEQUENCE [LARGE SCALE GENOMIC DNA]</scope>
    <source>
        <strain evidence="3 4">YIM T102</strain>
    </source>
</reference>
<keyword evidence="2" id="KW-0732">Signal</keyword>
<feature type="region of interest" description="Disordered" evidence="1">
    <location>
        <begin position="28"/>
        <end position="104"/>
    </location>
</feature>
<evidence type="ECO:0000256" key="1">
    <source>
        <dbReference type="SAM" id="MobiDB-lite"/>
    </source>
</evidence>
<evidence type="ECO:0000313" key="3">
    <source>
        <dbReference type="EMBL" id="MBM9622044.1"/>
    </source>
</evidence>
<gene>
    <name evidence="3" type="ORF">JE024_25570</name>
</gene>
<name>A0ABS2UX22_9ACTN</name>
<keyword evidence="4" id="KW-1185">Reference proteome</keyword>
<feature type="chain" id="PRO_5045874490" evidence="2">
    <location>
        <begin position="27"/>
        <end position="104"/>
    </location>
</feature>
<accession>A0ABS2UX22</accession>